<evidence type="ECO:0000256" key="7">
    <source>
        <dbReference type="SAM" id="MobiDB-lite"/>
    </source>
</evidence>
<dbReference type="GO" id="GO:0006629">
    <property type="term" value="P:lipid metabolic process"/>
    <property type="evidence" value="ECO:0007669"/>
    <property type="project" value="UniProtKB-KW"/>
</dbReference>
<feature type="transmembrane region" description="Helical" evidence="8">
    <location>
        <begin position="12"/>
        <end position="32"/>
    </location>
</feature>
<evidence type="ECO:0000256" key="2">
    <source>
        <dbReference type="ARBA" id="ARBA00022692"/>
    </source>
</evidence>
<accession>A0AAD7KI93</accession>
<feature type="region of interest" description="Disordered" evidence="7">
    <location>
        <begin position="266"/>
        <end position="333"/>
    </location>
</feature>
<gene>
    <name evidence="9" type="ORF">B0H16DRAFT_1355350</name>
</gene>
<feature type="transmembrane region" description="Helical" evidence="8">
    <location>
        <begin position="38"/>
        <end position="60"/>
    </location>
</feature>
<organism evidence="9 10">
    <name type="scientific">Mycena metata</name>
    <dbReference type="NCBI Taxonomy" id="1033252"/>
    <lineage>
        <taxon>Eukaryota</taxon>
        <taxon>Fungi</taxon>
        <taxon>Dikarya</taxon>
        <taxon>Basidiomycota</taxon>
        <taxon>Agaricomycotina</taxon>
        <taxon>Agaricomycetes</taxon>
        <taxon>Agaricomycetidae</taxon>
        <taxon>Agaricales</taxon>
        <taxon>Marasmiineae</taxon>
        <taxon>Mycenaceae</taxon>
        <taxon>Mycena</taxon>
    </lineage>
</organism>
<evidence type="ECO:0000256" key="6">
    <source>
        <dbReference type="ARBA" id="ARBA00023136"/>
    </source>
</evidence>
<evidence type="ECO:0000256" key="5">
    <source>
        <dbReference type="ARBA" id="ARBA00023098"/>
    </source>
</evidence>
<proteinExistence type="predicted"/>
<reference evidence="9" key="1">
    <citation type="submission" date="2023-03" db="EMBL/GenBank/DDBJ databases">
        <title>Massive genome expansion in bonnet fungi (Mycena s.s.) driven by repeated elements and novel gene families across ecological guilds.</title>
        <authorList>
            <consortium name="Lawrence Berkeley National Laboratory"/>
            <person name="Harder C.B."/>
            <person name="Miyauchi S."/>
            <person name="Viragh M."/>
            <person name="Kuo A."/>
            <person name="Thoen E."/>
            <person name="Andreopoulos B."/>
            <person name="Lu D."/>
            <person name="Skrede I."/>
            <person name="Drula E."/>
            <person name="Henrissat B."/>
            <person name="Morin E."/>
            <person name="Kohler A."/>
            <person name="Barry K."/>
            <person name="LaButti K."/>
            <person name="Morin E."/>
            <person name="Salamov A."/>
            <person name="Lipzen A."/>
            <person name="Mereny Z."/>
            <person name="Hegedus B."/>
            <person name="Baldrian P."/>
            <person name="Stursova M."/>
            <person name="Weitz H."/>
            <person name="Taylor A."/>
            <person name="Grigoriev I.V."/>
            <person name="Nagy L.G."/>
            <person name="Martin F."/>
            <person name="Kauserud H."/>
        </authorList>
    </citation>
    <scope>NUCLEOTIDE SEQUENCE</scope>
    <source>
        <strain evidence="9">CBHHK182m</strain>
    </source>
</reference>
<dbReference type="AlphaFoldDB" id="A0AAD7KI93"/>
<dbReference type="PANTHER" id="PTHR21212:SF0">
    <property type="entry name" value="SEIPIN"/>
    <property type="match status" value="1"/>
</dbReference>
<dbReference type="PANTHER" id="PTHR21212">
    <property type="entry name" value="BERNARDINELLI-SEIP CONGENITAL LIPODYSTROPHY 2 HOMOLOG BSCL2 PROTEIN"/>
    <property type="match status" value="1"/>
</dbReference>
<keyword evidence="2 8" id="KW-0812">Transmembrane</keyword>
<dbReference type="EMBL" id="JARKIB010000001">
    <property type="protein sequence ID" value="KAJ7786159.1"/>
    <property type="molecule type" value="Genomic_DNA"/>
</dbReference>
<keyword evidence="5" id="KW-0443">Lipid metabolism</keyword>
<dbReference type="Pfam" id="PF06775">
    <property type="entry name" value="Seipin"/>
    <property type="match status" value="1"/>
</dbReference>
<comment type="subcellular location">
    <subcellularLocation>
        <location evidence="1">Endoplasmic reticulum membrane</location>
        <topology evidence="1">Multi-pass membrane protein</topology>
    </subcellularLocation>
</comment>
<keyword evidence="10" id="KW-1185">Reference proteome</keyword>
<keyword evidence="6 8" id="KW-0472">Membrane</keyword>
<dbReference type="Proteomes" id="UP001215598">
    <property type="component" value="Unassembled WGS sequence"/>
</dbReference>
<dbReference type="InterPro" id="IPR009617">
    <property type="entry name" value="Seipin"/>
</dbReference>
<feature type="compositionally biased region" description="Polar residues" evidence="7">
    <location>
        <begin position="291"/>
        <end position="307"/>
    </location>
</feature>
<evidence type="ECO:0000256" key="3">
    <source>
        <dbReference type="ARBA" id="ARBA00022824"/>
    </source>
</evidence>
<evidence type="ECO:0000313" key="9">
    <source>
        <dbReference type="EMBL" id="KAJ7786159.1"/>
    </source>
</evidence>
<dbReference type="CDD" id="cd23995">
    <property type="entry name" value="Seipin_BSCL2_like"/>
    <property type="match status" value="1"/>
</dbReference>
<dbReference type="GO" id="GO:0140042">
    <property type="term" value="P:lipid droplet formation"/>
    <property type="evidence" value="ECO:0007669"/>
    <property type="project" value="UniProtKB-ARBA"/>
</dbReference>
<evidence type="ECO:0000256" key="1">
    <source>
        <dbReference type="ARBA" id="ARBA00004477"/>
    </source>
</evidence>
<sequence>MANSDSNSIVALPSRLFFSALSAFVAFLRPLLPHILPLLVYLSFIPLVLFFSASAGWIVWRNVAVGWQAPLYLQYGDGVPPYALATLPALVAQQRYDISLQLQVPNLDANYALGNFMTTLTLSTRSNKTLTSIRRPAILVPPRVAFYSSAPAVITVEVPLLTAYAAGVSHVVATVEVGRRDNWKSLGNEQGRELSVITASLRGVVVHHGIRGLVTRLPLLSALISSIAFLIVSSIIVGVCILPLAFRHAATQPKLAQVDIQPLPAISNSSSDDSESVEEKPLVQRRRSRPSSRTAIKTEDTSTTVLPPQTVPQGPLRRRRSKLVDPVSSDSES</sequence>
<dbReference type="GO" id="GO:0005789">
    <property type="term" value="C:endoplasmic reticulum membrane"/>
    <property type="evidence" value="ECO:0007669"/>
    <property type="project" value="UniProtKB-SubCell"/>
</dbReference>
<evidence type="ECO:0000256" key="8">
    <source>
        <dbReference type="SAM" id="Phobius"/>
    </source>
</evidence>
<keyword evidence="4 8" id="KW-1133">Transmembrane helix</keyword>
<evidence type="ECO:0000256" key="4">
    <source>
        <dbReference type="ARBA" id="ARBA00022989"/>
    </source>
</evidence>
<comment type="caution">
    <text evidence="9">The sequence shown here is derived from an EMBL/GenBank/DDBJ whole genome shotgun (WGS) entry which is preliminary data.</text>
</comment>
<name>A0AAD7KI93_9AGAR</name>
<protein>
    <submittedName>
        <fullName evidence="9">Adipose-regulatory protein-domain-containing protein</fullName>
    </submittedName>
</protein>
<evidence type="ECO:0000313" key="10">
    <source>
        <dbReference type="Proteomes" id="UP001215598"/>
    </source>
</evidence>
<keyword evidence="3" id="KW-0256">Endoplasmic reticulum</keyword>
<feature type="transmembrane region" description="Helical" evidence="8">
    <location>
        <begin position="219"/>
        <end position="246"/>
    </location>
</feature>